<dbReference type="InterPro" id="IPR057520">
    <property type="entry name" value="GRHL1/CP2_C"/>
</dbReference>
<organism evidence="2 3">
    <name type="scientific">Heterorhabditis bacteriophora</name>
    <name type="common">Entomopathogenic nematode worm</name>
    <dbReference type="NCBI Taxonomy" id="37862"/>
    <lineage>
        <taxon>Eukaryota</taxon>
        <taxon>Metazoa</taxon>
        <taxon>Ecdysozoa</taxon>
        <taxon>Nematoda</taxon>
        <taxon>Chromadorea</taxon>
        <taxon>Rhabditida</taxon>
        <taxon>Rhabditina</taxon>
        <taxon>Rhabditomorpha</taxon>
        <taxon>Strongyloidea</taxon>
        <taxon>Heterorhabditidae</taxon>
        <taxon>Heterorhabditis</taxon>
    </lineage>
</organism>
<dbReference type="Pfam" id="PF25416">
    <property type="entry name" value="GRHL1_C"/>
    <property type="match status" value="1"/>
</dbReference>
<dbReference type="WBParaSite" id="Hba_11750">
    <property type="protein sequence ID" value="Hba_11750"/>
    <property type="gene ID" value="Hba_11750"/>
</dbReference>
<evidence type="ECO:0000313" key="2">
    <source>
        <dbReference type="Proteomes" id="UP000095283"/>
    </source>
</evidence>
<evidence type="ECO:0000259" key="1">
    <source>
        <dbReference type="Pfam" id="PF25416"/>
    </source>
</evidence>
<keyword evidence="2" id="KW-1185">Reference proteome</keyword>
<protein>
    <submittedName>
        <fullName evidence="3">SLBB domain-containing protein</fullName>
    </submittedName>
</protein>
<feature type="domain" description="GRHL1/CP2 C-terminal" evidence="1">
    <location>
        <begin position="5"/>
        <end position="47"/>
    </location>
</feature>
<accession>A0A1I7X2W1</accession>
<reference evidence="3" key="1">
    <citation type="submission" date="2016-11" db="UniProtKB">
        <authorList>
            <consortium name="WormBaseParasite"/>
        </authorList>
    </citation>
    <scope>IDENTIFICATION</scope>
</reference>
<evidence type="ECO:0000313" key="3">
    <source>
        <dbReference type="WBParaSite" id="Hba_11750"/>
    </source>
</evidence>
<name>A0A1I7X2W1_HETBA</name>
<dbReference type="Proteomes" id="UP000095283">
    <property type="component" value="Unplaced"/>
</dbReference>
<sequence>MGDVALMLYVRKREDQIYTPLHVIPPTLGGLAQAVGAKFGIESEKYQSASG</sequence>
<proteinExistence type="predicted"/>
<dbReference type="AlphaFoldDB" id="A0A1I7X2W1"/>